<dbReference type="GeneID" id="8110204"/>
<dbReference type="PhylomeDB" id="B8LXV0"/>
<dbReference type="VEuPathDB" id="FungiDB:TSTA_062520"/>
<reference evidence="4" key="1">
    <citation type="journal article" date="2015" name="Genome Announc.">
        <title>Genome sequence of the AIDS-associated pathogen Penicillium marneffei (ATCC18224) and its near taxonomic relative Talaromyces stipitatus (ATCC10500).</title>
        <authorList>
            <person name="Nierman W.C."/>
            <person name="Fedorova-Abrams N.D."/>
            <person name="Andrianopoulos A."/>
        </authorList>
    </citation>
    <scope>NUCLEOTIDE SEQUENCE [LARGE SCALE GENOMIC DNA]</scope>
    <source>
        <strain evidence="4">ATCC 10500 / CBS 375.48 / QM 6759 / NRRL 1006</strain>
    </source>
</reference>
<keyword evidence="4" id="KW-1185">Reference proteome</keyword>
<dbReference type="EMBL" id="EQ962652">
    <property type="protein sequence ID" value="EED22765.1"/>
    <property type="molecule type" value="Genomic_DNA"/>
</dbReference>
<dbReference type="PANTHER" id="PTHR46599">
    <property type="entry name" value="PIGGYBAC TRANSPOSABLE ELEMENT-DERIVED PROTEIN 4"/>
    <property type="match status" value="1"/>
</dbReference>
<dbReference type="Pfam" id="PF13843">
    <property type="entry name" value="DDE_Tnp_1_7"/>
    <property type="match status" value="2"/>
</dbReference>
<protein>
    <recommendedName>
        <fullName evidence="5">PiggyBac transposable element-derived protein domain-containing protein</fullName>
    </recommendedName>
</protein>
<dbReference type="OrthoDB" id="3562449at2759"/>
<dbReference type="RefSeq" id="XP_002340152.1">
    <property type="nucleotide sequence ID" value="XM_002340111.1"/>
</dbReference>
<proteinExistence type="predicted"/>
<dbReference type="Pfam" id="PF13842">
    <property type="entry name" value="zf-Tnp_2"/>
    <property type="match status" value="1"/>
</dbReference>
<accession>B8LXV0</accession>
<dbReference type="InterPro" id="IPR032718">
    <property type="entry name" value="PGBD4_Znf_C"/>
</dbReference>
<feature type="domain" description="PiggyBac transposable element-derived protein" evidence="2">
    <location>
        <begin position="145"/>
        <end position="306"/>
    </location>
</feature>
<evidence type="ECO:0000259" key="1">
    <source>
        <dbReference type="Pfam" id="PF13842"/>
    </source>
</evidence>
<dbReference type="AlphaFoldDB" id="B8LXV0"/>
<dbReference type="InParanoid" id="B8LXV0"/>
<dbReference type="InterPro" id="IPR029526">
    <property type="entry name" value="PGBD"/>
</dbReference>
<evidence type="ECO:0000313" key="4">
    <source>
        <dbReference type="Proteomes" id="UP000001745"/>
    </source>
</evidence>
<organism evidence="3 4">
    <name type="scientific">Talaromyces stipitatus (strain ATCC 10500 / CBS 375.48 / QM 6759 / NRRL 1006)</name>
    <name type="common">Penicillium stipitatum</name>
    <dbReference type="NCBI Taxonomy" id="441959"/>
    <lineage>
        <taxon>Eukaryota</taxon>
        <taxon>Fungi</taxon>
        <taxon>Dikarya</taxon>
        <taxon>Ascomycota</taxon>
        <taxon>Pezizomycotina</taxon>
        <taxon>Eurotiomycetes</taxon>
        <taxon>Eurotiomycetidae</taxon>
        <taxon>Eurotiales</taxon>
        <taxon>Trichocomaceae</taxon>
        <taxon>Talaromyces</taxon>
        <taxon>Talaromyces sect. Talaromyces</taxon>
    </lineage>
</organism>
<feature type="domain" description="PiggyBac transposable element-derived protein" evidence="2">
    <location>
        <begin position="30"/>
        <end position="94"/>
    </location>
</feature>
<dbReference type="Proteomes" id="UP000001745">
    <property type="component" value="Unassembled WGS sequence"/>
</dbReference>
<sequence length="428" mass="49758">MESSRHQYKFICIRERIKKPQSTPPILGITTPEELKVFIGAQIYMGITKEPELKDYWDEGLENGSVHAKHPLSAYITQYRYEQLKRYFHISPPPEISGGFASTYYRSEPTLEQELQMSEEQLSGIWWHKVHIVLDMLRRTSKAFVDLFKMLCDIQVGACGTTRHTSCGKDFPNLLKKLKDLSNYIPYHKVCAIPVEDVLCFAWQDNNIVLGLTTIHTVNKTEDYVERERRRPQITSTNGALVRREFGDQAVKNMLIPRFIDDYNNYMGAVDIANQHRAAYETHVKAFRSWWPLWNWCLDVSIINTWKLHSLRCTELGIASLSHATFRRRLSKQLLSFRPLSTVYQVRPMKRKTEDLQLPELRLNDSLPHIAVRSPVSVQKRCIWCRYKNPKRQKGGGIGFTLFICKACDLPLCRPGSGKTCFQDFHTR</sequence>
<evidence type="ECO:0000259" key="2">
    <source>
        <dbReference type="Pfam" id="PF13843"/>
    </source>
</evidence>
<feature type="domain" description="PiggyBac transposable element-derived protein 4 C-terminal zinc-finger" evidence="1">
    <location>
        <begin position="365"/>
        <end position="426"/>
    </location>
</feature>
<evidence type="ECO:0000313" key="3">
    <source>
        <dbReference type="EMBL" id="EED22765.1"/>
    </source>
</evidence>
<dbReference type="HOGENOM" id="CLU_641204_0_0_1"/>
<name>B8LXV0_TALSN</name>
<dbReference type="STRING" id="441959.B8LXV0"/>
<gene>
    <name evidence="3" type="ORF">TSTA_062520</name>
</gene>
<evidence type="ECO:0008006" key="5">
    <source>
        <dbReference type="Google" id="ProtNLM"/>
    </source>
</evidence>
<dbReference type="PANTHER" id="PTHR46599:SF3">
    <property type="entry name" value="PIGGYBAC TRANSPOSABLE ELEMENT-DERIVED PROTEIN 4"/>
    <property type="match status" value="1"/>
</dbReference>